<dbReference type="Gene3D" id="1.10.30.50">
    <property type="match status" value="1"/>
</dbReference>
<dbReference type="InterPro" id="IPR003870">
    <property type="entry name" value="DUF222"/>
</dbReference>
<reference evidence="3" key="1">
    <citation type="submission" date="2021-04" db="EMBL/GenBank/DDBJ databases">
        <title>Microbacterium tenobrionis sp. nov. and Microbacterium allomyrinae sp. nov., isolated from larvae of Tenobrio molitor and Allomyrina dichotoma, respectively.</title>
        <authorList>
            <person name="Lee S.D."/>
        </authorList>
    </citation>
    <scope>NUCLEOTIDE SEQUENCE</scope>
    <source>
        <strain evidence="3">BWT-G7</strain>
    </source>
</reference>
<evidence type="ECO:0000313" key="4">
    <source>
        <dbReference type="Proteomes" id="UP001139354"/>
    </source>
</evidence>
<keyword evidence="4" id="KW-1185">Reference proteome</keyword>
<evidence type="ECO:0000256" key="1">
    <source>
        <dbReference type="ARBA" id="ARBA00023450"/>
    </source>
</evidence>
<dbReference type="GO" id="GO:0003676">
    <property type="term" value="F:nucleic acid binding"/>
    <property type="evidence" value="ECO:0007669"/>
    <property type="project" value="InterPro"/>
</dbReference>
<protein>
    <submittedName>
        <fullName evidence="3">DUF222 domain-containing protein</fullName>
    </submittedName>
</protein>
<dbReference type="Pfam" id="PF01844">
    <property type="entry name" value="HNH"/>
    <property type="match status" value="1"/>
</dbReference>
<dbReference type="GO" id="GO:0004519">
    <property type="term" value="F:endonuclease activity"/>
    <property type="evidence" value="ECO:0007669"/>
    <property type="project" value="InterPro"/>
</dbReference>
<dbReference type="CDD" id="cd00085">
    <property type="entry name" value="HNHc"/>
    <property type="match status" value="1"/>
</dbReference>
<comment type="similarity">
    <text evidence="1">Belongs to the Rv1128c/1148c/1588c/1702c/1945/3466 family.</text>
</comment>
<name>A0A9X1S5B4_9MICO</name>
<proteinExistence type="inferred from homology"/>
<dbReference type="GO" id="GO:0008270">
    <property type="term" value="F:zinc ion binding"/>
    <property type="evidence" value="ECO:0007669"/>
    <property type="project" value="InterPro"/>
</dbReference>
<sequence>MDQLAPLTSAVAAARAMWGGAAVDSLAPAVLIQLNERLAEAQRLLDASRARIASEIARQSRPELGADSLAKQQGYRNPTALIASVSGSTPGDASRLVKVGDATAPRTTLTGEPTPARHPFVADALAAGRIGAGASSAIITLLDKVAFRAGQLAIERAEQMLVEKAPGLAADQFARLITRAEAWLDPDDIAPREDEMRTETTLHLYEDRTGMIVINGKLCPELGAPVKIALEAIVAERLRAQRDASIPDAAALTIPQLQARALSQLAEHALGCTQRDLPLEGATVIVRIDHADLVDGTGYATIDGVAAPVSVATARRMAAGGGIISCVLGADSEILDWGREKRLFTRAQRLALVERDGGCAMCNAPPSHSKAHHLRWWARDAGPTDLSNGVLLCTACHHRIHDNGWDIRIDGTGTRAKVWFIPPARVSSDRSPRLGGRARFDVAVA</sequence>
<accession>A0A9X1S5B4</accession>
<comment type="caution">
    <text evidence="3">The sequence shown here is derived from an EMBL/GenBank/DDBJ whole genome shotgun (WGS) entry which is preliminary data.</text>
</comment>
<dbReference type="EMBL" id="JAGTTN010000009">
    <property type="protein sequence ID" value="MCC2034048.1"/>
    <property type="molecule type" value="Genomic_DNA"/>
</dbReference>
<evidence type="ECO:0000259" key="2">
    <source>
        <dbReference type="SMART" id="SM00507"/>
    </source>
</evidence>
<organism evidence="3 4">
    <name type="scientific">Microbacterium allomyrinae</name>
    <dbReference type="NCBI Taxonomy" id="2830666"/>
    <lineage>
        <taxon>Bacteria</taxon>
        <taxon>Bacillati</taxon>
        <taxon>Actinomycetota</taxon>
        <taxon>Actinomycetes</taxon>
        <taxon>Micrococcales</taxon>
        <taxon>Microbacteriaceae</taxon>
        <taxon>Microbacterium</taxon>
    </lineage>
</organism>
<dbReference type="InterPro" id="IPR002711">
    <property type="entry name" value="HNH"/>
</dbReference>
<dbReference type="InterPro" id="IPR003615">
    <property type="entry name" value="HNH_nuc"/>
</dbReference>
<evidence type="ECO:0000313" key="3">
    <source>
        <dbReference type="EMBL" id="MCC2034048.1"/>
    </source>
</evidence>
<dbReference type="AlphaFoldDB" id="A0A9X1S5B4"/>
<dbReference type="Proteomes" id="UP001139354">
    <property type="component" value="Unassembled WGS sequence"/>
</dbReference>
<gene>
    <name evidence="3" type="ORF">KEC57_17815</name>
</gene>
<dbReference type="SMART" id="SM00507">
    <property type="entry name" value="HNHc"/>
    <property type="match status" value="1"/>
</dbReference>
<dbReference type="Pfam" id="PF02720">
    <property type="entry name" value="DUF222"/>
    <property type="match status" value="1"/>
</dbReference>
<feature type="domain" description="HNH nuclease" evidence="2">
    <location>
        <begin position="347"/>
        <end position="398"/>
    </location>
</feature>